<organism evidence="12 13">
    <name type="scientific">Listeria rocourtiae</name>
    <dbReference type="NCBI Taxonomy" id="647910"/>
    <lineage>
        <taxon>Bacteria</taxon>
        <taxon>Bacillati</taxon>
        <taxon>Bacillota</taxon>
        <taxon>Bacilli</taxon>
        <taxon>Bacillales</taxon>
        <taxon>Listeriaceae</taxon>
        <taxon>Listeria</taxon>
    </lineage>
</organism>
<evidence type="ECO:0000256" key="7">
    <source>
        <dbReference type="PIRSR" id="PIRSR618044-1"/>
    </source>
</evidence>
<sequence>MKKQTLVLMLACLTIVAILVFIFFMKDTRAKPLFEATSALVLDAKEDKTLLSQNENKAVPIASLTKLMTTYLVLEAVHTKKLAWDEMLSLRYLDDPQAVSLYAKTGVKYYTAQDLFAAMLIMSANDAAEALASQVDEKNFVDKMNAKAHEFGMSDKTHFSSASGLDEAGDISVSTAADLMILTKRLLKDYPEVLETTSRSEYVMQKGDSIQTTNKVLADGLVQGMDGLKTGYTDQAGYCLIATAVQNGKRIISISLGSKNEKERMSDAQTLIDFGFSK</sequence>
<gene>
    <name evidence="12" type="ORF">DFP96_10666</name>
</gene>
<dbReference type="GO" id="GO:0009002">
    <property type="term" value="F:serine-type D-Ala-D-Ala carboxypeptidase activity"/>
    <property type="evidence" value="ECO:0007669"/>
    <property type="project" value="InterPro"/>
</dbReference>
<dbReference type="PANTHER" id="PTHR21581:SF11">
    <property type="entry name" value="D-ALANYL-D-ALANINE CARBOXYPEPTIDASE DACA"/>
    <property type="match status" value="1"/>
</dbReference>
<dbReference type="GO" id="GO:0009252">
    <property type="term" value="P:peptidoglycan biosynthetic process"/>
    <property type="evidence" value="ECO:0007669"/>
    <property type="project" value="UniProtKB-KW"/>
</dbReference>
<feature type="domain" description="Peptidase S11 D-alanyl-D-alanine carboxypeptidase A N-terminal" evidence="11">
    <location>
        <begin position="28"/>
        <end position="259"/>
    </location>
</feature>
<evidence type="ECO:0000256" key="6">
    <source>
        <dbReference type="ARBA" id="ARBA00023316"/>
    </source>
</evidence>
<keyword evidence="5" id="KW-0573">Peptidoglycan synthesis</keyword>
<evidence type="ECO:0000259" key="11">
    <source>
        <dbReference type="Pfam" id="PF00768"/>
    </source>
</evidence>
<evidence type="ECO:0000256" key="1">
    <source>
        <dbReference type="ARBA" id="ARBA00007164"/>
    </source>
</evidence>
<dbReference type="EMBL" id="SNZK01000006">
    <property type="protein sequence ID" value="TDR52861.1"/>
    <property type="molecule type" value="Genomic_DNA"/>
</dbReference>
<dbReference type="AlphaFoldDB" id="A0A4R6ZKE9"/>
<dbReference type="InterPro" id="IPR018044">
    <property type="entry name" value="Peptidase_S11"/>
</dbReference>
<evidence type="ECO:0000256" key="5">
    <source>
        <dbReference type="ARBA" id="ARBA00022984"/>
    </source>
</evidence>
<feature type="active site" description="Acyl-ester intermediate" evidence="7">
    <location>
        <position position="63"/>
    </location>
</feature>
<feature type="active site" evidence="7">
    <location>
        <position position="123"/>
    </location>
</feature>
<name>A0A4R6ZKE9_9LIST</name>
<dbReference type="SUPFAM" id="SSF56601">
    <property type="entry name" value="beta-lactamase/transpeptidase-like"/>
    <property type="match status" value="1"/>
</dbReference>
<dbReference type="InterPro" id="IPR012338">
    <property type="entry name" value="Beta-lactam/transpept-like"/>
</dbReference>
<dbReference type="GO" id="GO:0071555">
    <property type="term" value="P:cell wall organization"/>
    <property type="evidence" value="ECO:0007669"/>
    <property type="project" value="UniProtKB-KW"/>
</dbReference>
<comment type="caution">
    <text evidence="12">The sequence shown here is derived from an EMBL/GenBank/DDBJ whole genome shotgun (WGS) entry which is preliminary data.</text>
</comment>
<evidence type="ECO:0000256" key="9">
    <source>
        <dbReference type="RuleBase" id="RU004016"/>
    </source>
</evidence>
<keyword evidence="12" id="KW-0121">Carboxypeptidase</keyword>
<dbReference type="InterPro" id="IPR001967">
    <property type="entry name" value="Peptidase_S11_N"/>
</dbReference>
<dbReference type="PRINTS" id="PR00725">
    <property type="entry name" value="DADACBPTASE1"/>
</dbReference>
<dbReference type="Gene3D" id="3.40.710.10">
    <property type="entry name" value="DD-peptidase/beta-lactamase superfamily"/>
    <property type="match status" value="1"/>
</dbReference>
<keyword evidence="6" id="KW-0961">Cell wall biogenesis/degradation</keyword>
<accession>A0A4R6ZKE9</accession>
<proteinExistence type="inferred from homology"/>
<feature type="active site" description="Proton acceptor" evidence="7">
    <location>
        <position position="66"/>
    </location>
</feature>
<feature type="binding site" evidence="8">
    <location>
        <position position="229"/>
    </location>
    <ligand>
        <name>substrate</name>
    </ligand>
</feature>
<keyword evidence="10" id="KW-0472">Membrane</keyword>
<keyword evidence="13" id="KW-1185">Reference proteome</keyword>
<feature type="transmembrane region" description="Helical" evidence="10">
    <location>
        <begin position="6"/>
        <end position="25"/>
    </location>
</feature>
<protein>
    <submittedName>
        <fullName evidence="12">D-alanyl-D-alanine carboxypeptidase</fullName>
    </submittedName>
</protein>
<dbReference type="GO" id="GO:0008360">
    <property type="term" value="P:regulation of cell shape"/>
    <property type="evidence" value="ECO:0007669"/>
    <property type="project" value="UniProtKB-KW"/>
</dbReference>
<dbReference type="PANTHER" id="PTHR21581">
    <property type="entry name" value="D-ALANYL-D-ALANINE CARBOXYPEPTIDASE"/>
    <property type="match status" value="1"/>
</dbReference>
<keyword evidence="2" id="KW-0732">Signal</keyword>
<evidence type="ECO:0000313" key="12">
    <source>
        <dbReference type="EMBL" id="TDR52861.1"/>
    </source>
</evidence>
<dbReference type="STRING" id="1265846.PROCOU_02699"/>
<keyword evidence="3" id="KW-0378">Hydrolase</keyword>
<keyword evidence="4" id="KW-0133">Cell shape</keyword>
<reference evidence="12 13" key="1">
    <citation type="submission" date="2019-03" db="EMBL/GenBank/DDBJ databases">
        <title>Genomic Encyclopedia of Type Strains, Phase III (KMG-III): the genomes of soil and plant-associated and newly described type strains.</title>
        <authorList>
            <person name="Whitman W."/>
        </authorList>
    </citation>
    <scope>NUCLEOTIDE SEQUENCE [LARGE SCALE GENOMIC DNA]</scope>
    <source>
        <strain evidence="12 13">CECT 7972</strain>
    </source>
</reference>
<dbReference type="Proteomes" id="UP000295558">
    <property type="component" value="Unassembled WGS sequence"/>
</dbReference>
<evidence type="ECO:0000256" key="10">
    <source>
        <dbReference type="SAM" id="Phobius"/>
    </source>
</evidence>
<comment type="similarity">
    <text evidence="1 9">Belongs to the peptidase S11 family.</text>
</comment>
<dbReference type="Pfam" id="PF00768">
    <property type="entry name" value="Peptidase_S11"/>
    <property type="match status" value="1"/>
</dbReference>
<evidence type="ECO:0000256" key="3">
    <source>
        <dbReference type="ARBA" id="ARBA00022801"/>
    </source>
</evidence>
<keyword evidence="10" id="KW-1133">Transmembrane helix</keyword>
<evidence type="ECO:0000256" key="8">
    <source>
        <dbReference type="PIRSR" id="PIRSR618044-2"/>
    </source>
</evidence>
<keyword evidence="10" id="KW-0812">Transmembrane</keyword>
<keyword evidence="12" id="KW-0645">Protease</keyword>
<evidence type="ECO:0000256" key="2">
    <source>
        <dbReference type="ARBA" id="ARBA00022729"/>
    </source>
</evidence>
<dbReference type="GO" id="GO:0006508">
    <property type="term" value="P:proteolysis"/>
    <property type="evidence" value="ECO:0007669"/>
    <property type="project" value="InterPro"/>
</dbReference>
<evidence type="ECO:0000256" key="4">
    <source>
        <dbReference type="ARBA" id="ARBA00022960"/>
    </source>
</evidence>
<evidence type="ECO:0000313" key="13">
    <source>
        <dbReference type="Proteomes" id="UP000295558"/>
    </source>
</evidence>